<dbReference type="InterPro" id="IPR000235">
    <property type="entry name" value="Ribosomal_uS7"/>
</dbReference>
<organism evidence="9">
    <name type="scientific">Trachydiscus minutus</name>
    <dbReference type="NCBI Taxonomy" id="1032745"/>
    <lineage>
        <taxon>Eukaryota</taxon>
        <taxon>Sar</taxon>
        <taxon>Stramenopiles</taxon>
        <taxon>Ochrophyta</taxon>
        <taxon>Eustigmatophyceae</taxon>
        <taxon>Goniochloridales</taxon>
        <taxon>Goniochloridaceae</taxon>
        <taxon>Trachydiscus</taxon>
    </lineage>
</organism>
<keyword evidence="2 7" id="KW-0699">rRNA-binding</keyword>
<evidence type="ECO:0000256" key="6">
    <source>
        <dbReference type="RuleBase" id="RU003619"/>
    </source>
</evidence>
<dbReference type="FunFam" id="1.10.455.10:FF:000001">
    <property type="entry name" value="30S ribosomal protein S7"/>
    <property type="match status" value="1"/>
</dbReference>
<dbReference type="GO" id="GO:0003735">
    <property type="term" value="F:structural constituent of ribosome"/>
    <property type="evidence" value="ECO:0007669"/>
    <property type="project" value="InterPro"/>
</dbReference>
<evidence type="ECO:0000259" key="8">
    <source>
        <dbReference type="Pfam" id="PF00177"/>
    </source>
</evidence>
<keyword evidence="5 6" id="KW-0687">Ribonucleoprotein</keyword>
<accession>A0A0D3M5L2</accession>
<dbReference type="PANTHER" id="PTHR11205">
    <property type="entry name" value="RIBOSOMAL PROTEIN S7"/>
    <property type="match status" value="1"/>
</dbReference>
<dbReference type="PROSITE" id="PS00052">
    <property type="entry name" value="RIBOSOMAL_S7"/>
    <property type="match status" value="1"/>
</dbReference>
<dbReference type="AlphaFoldDB" id="A0A0D3M5L2"/>
<dbReference type="GO" id="GO:0019843">
    <property type="term" value="F:rRNA binding"/>
    <property type="evidence" value="ECO:0007669"/>
    <property type="project" value="UniProtKB-KW"/>
</dbReference>
<dbReference type="GO" id="GO:0006412">
    <property type="term" value="P:translation"/>
    <property type="evidence" value="ECO:0007669"/>
    <property type="project" value="InterPro"/>
</dbReference>
<dbReference type="NCBIfam" id="TIGR01029">
    <property type="entry name" value="rpsG_bact"/>
    <property type="match status" value="1"/>
</dbReference>
<dbReference type="Gene3D" id="1.10.455.10">
    <property type="entry name" value="Ribosomal protein S7 domain"/>
    <property type="match status" value="1"/>
</dbReference>
<evidence type="ECO:0000256" key="7">
    <source>
        <dbReference type="RuleBase" id="RU003620"/>
    </source>
</evidence>
<dbReference type="SUPFAM" id="SSF47973">
    <property type="entry name" value="Ribosomal protein S7"/>
    <property type="match status" value="1"/>
</dbReference>
<comment type="similarity">
    <text evidence="1 6">Belongs to the universal ribosomal protein uS7 family.</text>
</comment>
<evidence type="ECO:0000256" key="5">
    <source>
        <dbReference type="ARBA" id="ARBA00023274"/>
    </source>
</evidence>
<keyword evidence="4 6" id="KW-0689">Ribosomal protein</keyword>
<name>A0A0D3M5L2_9STRA</name>
<evidence type="ECO:0000256" key="3">
    <source>
        <dbReference type="ARBA" id="ARBA00022884"/>
    </source>
</evidence>
<dbReference type="GeneID" id="24121219"/>
<gene>
    <name evidence="9" type="primary">rps7</name>
</gene>
<dbReference type="GO" id="GO:0015935">
    <property type="term" value="C:small ribosomal subunit"/>
    <property type="evidence" value="ECO:0007669"/>
    <property type="project" value="InterPro"/>
</dbReference>
<dbReference type="EMBL" id="KJ624065">
    <property type="protein sequence ID" value="AIB04116.1"/>
    <property type="molecule type" value="Genomic_DNA"/>
</dbReference>
<reference evidence="9" key="1">
    <citation type="journal article" date="2015" name="Sci. Rep.">
        <title>Updating algal evolutionary relationships through plastid genome sequencing: did alveolate plastids emerge through endosymbiosis of an ochrophyte?</title>
        <authorList>
            <person name="Sevcikova T."/>
            <person name="Horak A."/>
            <person name="Klimes V."/>
            <person name="Zbrankova V."/>
            <person name="Demir-Hilton E."/>
            <person name="Sudek S."/>
            <person name="Jenkins J."/>
            <person name="Schmutz J."/>
            <person name="Pribyl P."/>
            <person name="Fousek J."/>
            <person name="Vlcek C."/>
            <person name="Lang B.F."/>
            <person name="Obornik M."/>
            <person name="Worden A.Z."/>
            <person name="Elias M."/>
        </authorList>
    </citation>
    <scope>NUCLEOTIDE SEQUENCE</scope>
</reference>
<keyword evidence="9" id="KW-0934">Plastid</keyword>
<dbReference type="InterPro" id="IPR023798">
    <property type="entry name" value="Ribosomal_uS7_dom"/>
</dbReference>
<sequence>MSRRKRSKKRLPSPDPLYNSYLVNLFILRVLKNGKKKIAQKILYQALNYIQEKTSTDGLITLERAVKNVSPVVELKPRRVGGAIYQVPVEIKGLRATNLALRWLIRFSRERSGKDMSTKLARELMDAAKGIGSSIRRKEEVHRMAEANRAFSYFRTRQK</sequence>
<dbReference type="PIRSF" id="PIRSF002122">
    <property type="entry name" value="RPS7p_RPS7a_RPS5e_RPS7o"/>
    <property type="match status" value="1"/>
</dbReference>
<dbReference type="InterPro" id="IPR005717">
    <property type="entry name" value="Ribosomal_uS7_bac/org-type"/>
</dbReference>
<evidence type="ECO:0000256" key="4">
    <source>
        <dbReference type="ARBA" id="ARBA00022980"/>
    </source>
</evidence>
<dbReference type="Pfam" id="PF00177">
    <property type="entry name" value="Ribosomal_S7"/>
    <property type="match status" value="1"/>
</dbReference>
<dbReference type="InterPro" id="IPR020606">
    <property type="entry name" value="Ribosomal_uS7_CS"/>
</dbReference>
<dbReference type="InterPro" id="IPR036823">
    <property type="entry name" value="Ribosomal_uS7_dom_sf"/>
</dbReference>
<evidence type="ECO:0000256" key="2">
    <source>
        <dbReference type="ARBA" id="ARBA00022730"/>
    </source>
</evidence>
<dbReference type="HAMAP" id="MF_00480_B">
    <property type="entry name" value="Ribosomal_uS7_B"/>
    <property type="match status" value="1"/>
</dbReference>
<geneLocation type="plastid" evidence="9"/>
<feature type="domain" description="Small ribosomal subunit protein uS7" evidence="8">
    <location>
        <begin position="2"/>
        <end position="149"/>
    </location>
</feature>
<evidence type="ECO:0000256" key="1">
    <source>
        <dbReference type="ARBA" id="ARBA00007151"/>
    </source>
</evidence>
<proteinExistence type="inferred from homology"/>
<dbReference type="CDD" id="cd14871">
    <property type="entry name" value="uS7_Chloroplast"/>
    <property type="match status" value="1"/>
</dbReference>
<keyword evidence="3 7" id="KW-0694">RNA-binding</keyword>
<protein>
    <recommendedName>
        <fullName evidence="7">Ribosomal protein S7</fullName>
    </recommendedName>
</protein>
<evidence type="ECO:0000313" key="9">
    <source>
        <dbReference type="EMBL" id="AIB04116.1"/>
    </source>
</evidence>
<dbReference type="RefSeq" id="YP_009131371.1">
    <property type="nucleotide sequence ID" value="NC_026851.1"/>
</dbReference>